<proteinExistence type="predicted"/>
<sequence length="118" mass="13320">GGLRLKDRFETISNEDETSHLPVGLEFVTIIEPKSTNMLKYLFNTQCEDVGEGKIESSFPMPDPNDLGIILGNDEIARLEDPYAIPDAVEAAPRRGRIWNWFIQTFSCHPRAARGDTR</sequence>
<feature type="non-terminal residue" evidence="1">
    <location>
        <position position="118"/>
    </location>
</feature>
<name>A0AA36G0I0_9BILA</name>
<dbReference type="Proteomes" id="UP001177023">
    <property type="component" value="Unassembled WGS sequence"/>
</dbReference>
<gene>
    <name evidence="1" type="ORF">MSPICULIGERA_LOCUS7251</name>
</gene>
<evidence type="ECO:0000313" key="2">
    <source>
        <dbReference type="Proteomes" id="UP001177023"/>
    </source>
</evidence>
<evidence type="ECO:0000313" key="1">
    <source>
        <dbReference type="EMBL" id="CAJ0568737.1"/>
    </source>
</evidence>
<organism evidence="1 2">
    <name type="scientific">Mesorhabditis spiculigera</name>
    <dbReference type="NCBI Taxonomy" id="96644"/>
    <lineage>
        <taxon>Eukaryota</taxon>
        <taxon>Metazoa</taxon>
        <taxon>Ecdysozoa</taxon>
        <taxon>Nematoda</taxon>
        <taxon>Chromadorea</taxon>
        <taxon>Rhabditida</taxon>
        <taxon>Rhabditina</taxon>
        <taxon>Rhabditomorpha</taxon>
        <taxon>Rhabditoidea</taxon>
        <taxon>Rhabditidae</taxon>
        <taxon>Mesorhabditinae</taxon>
        <taxon>Mesorhabditis</taxon>
    </lineage>
</organism>
<feature type="non-terminal residue" evidence="1">
    <location>
        <position position="1"/>
    </location>
</feature>
<accession>A0AA36G0I0</accession>
<dbReference type="AlphaFoldDB" id="A0AA36G0I0"/>
<keyword evidence="2" id="KW-1185">Reference proteome</keyword>
<comment type="caution">
    <text evidence="1">The sequence shown here is derived from an EMBL/GenBank/DDBJ whole genome shotgun (WGS) entry which is preliminary data.</text>
</comment>
<reference evidence="1" key="1">
    <citation type="submission" date="2023-06" db="EMBL/GenBank/DDBJ databases">
        <authorList>
            <person name="Delattre M."/>
        </authorList>
    </citation>
    <scope>NUCLEOTIDE SEQUENCE</scope>
    <source>
        <strain evidence="1">AF72</strain>
    </source>
</reference>
<protein>
    <submittedName>
        <fullName evidence="1">Uncharacterized protein</fullName>
    </submittedName>
</protein>
<dbReference type="EMBL" id="CATQJA010001810">
    <property type="protein sequence ID" value="CAJ0568737.1"/>
    <property type="molecule type" value="Genomic_DNA"/>
</dbReference>